<dbReference type="Pfam" id="PF07690">
    <property type="entry name" value="MFS_1"/>
    <property type="match status" value="1"/>
</dbReference>
<keyword evidence="3 5" id="KW-0472">Membrane</keyword>
<organism evidence="6 7">
    <name type="scientific">Prymnesium parvum</name>
    <name type="common">Toxic golden alga</name>
    <dbReference type="NCBI Taxonomy" id="97485"/>
    <lineage>
        <taxon>Eukaryota</taxon>
        <taxon>Haptista</taxon>
        <taxon>Haptophyta</taxon>
        <taxon>Prymnesiophyceae</taxon>
        <taxon>Prymnesiales</taxon>
        <taxon>Prymnesiaceae</taxon>
        <taxon>Prymnesium</taxon>
    </lineage>
</organism>
<protein>
    <recommendedName>
        <fullName evidence="8">Major facilitator superfamily (MFS) profile domain-containing protein</fullName>
    </recommendedName>
</protein>
<dbReference type="SUPFAM" id="SSF103473">
    <property type="entry name" value="MFS general substrate transporter"/>
    <property type="match status" value="1"/>
</dbReference>
<feature type="transmembrane region" description="Helical" evidence="5">
    <location>
        <begin position="42"/>
        <end position="63"/>
    </location>
</feature>
<evidence type="ECO:0000256" key="1">
    <source>
        <dbReference type="ARBA" id="ARBA00022692"/>
    </source>
</evidence>
<keyword evidence="1 5" id="KW-0812">Transmembrane</keyword>
<feature type="transmembrane region" description="Helical" evidence="5">
    <location>
        <begin position="148"/>
        <end position="169"/>
    </location>
</feature>
<keyword evidence="7" id="KW-1185">Reference proteome</keyword>
<evidence type="ECO:0000313" key="6">
    <source>
        <dbReference type="EMBL" id="KAL1507328.1"/>
    </source>
</evidence>
<evidence type="ECO:0008006" key="8">
    <source>
        <dbReference type="Google" id="ProtNLM"/>
    </source>
</evidence>
<proteinExistence type="predicted"/>
<name>A0AB34IVP6_PRYPA</name>
<dbReference type="InterPro" id="IPR011701">
    <property type="entry name" value="MFS"/>
</dbReference>
<feature type="region of interest" description="Disordered" evidence="4">
    <location>
        <begin position="259"/>
        <end position="281"/>
    </location>
</feature>
<dbReference type="PANTHER" id="PTHR23121">
    <property type="entry name" value="SODIUM-DEPENDENT GLUCOSE TRANSPORTER 1"/>
    <property type="match status" value="1"/>
</dbReference>
<evidence type="ECO:0000313" key="7">
    <source>
        <dbReference type="Proteomes" id="UP001515480"/>
    </source>
</evidence>
<reference evidence="6 7" key="1">
    <citation type="journal article" date="2024" name="Science">
        <title>Giant polyketide synthase enzymes in the biosynthesis of giant marine polyether toxins.</title>
        <authorList>
            <person name="Fallon T.R."/>
            <person name="Shende V.V."/>
            <person name="Wierzbicki I.H."/>
            <person name="Pendleton A.L."/>
            <person name="Watervoot N.F."/>
            <person name="Auber R.P."/>
            <person name="Gonzalez D.J."/>
            <person name="Wisecaver J.H."/>
            <person name="Moore B.S."/>
        </authorList>
    </citation>
    <scope>NUCLEOTIDE SEQUENCE [LARGE SCALE GENOMIC DNA]</scope>
    <source>
        <strain evidence="6 7">12B1</strain>
    </source>
</reference>
<dbReference type="AlphaFoldDB" id="A0AB34IVP6"/>
<feature type="transmembrane region" description="Helical" evidence="5">
    <location>
        <begin position="118"/>
        <end position="136"/>
    </location>
</feature>
<feature type="transmembrane region" description="Helical" evidence="5">
    <location>
        <begin position="397"/>
        <end position="418"/>
    </location>
</feature>
<sequence>MRLSIQDEEKAYALISPVDAAHETEPILPRDLPRRSNPTTVSWVYCVIMAINGGVVGAFGPSLEMLERMTGLNQAVLGAAVLQNRVAKLLGTVVWGLYASRLEQLGGLGLRAPLAPHFVMSASLLCTAISCATIGVTSSGVVLQAMMLLSGFMYGITDSACNLMIMWVWEPGRWQRTYVAVLNAMFTAGALLTPIMVAASLHYLEGRVWPAFHALSATSIAVAVGLPLLHSPRCNTPPPEVPSHANACHECTEMAAVAEGAPSPPTSSDGGLRAAPSTASKSRRVKALPPVAESVMFTCLTREAVAMGAMCCLCFFANGCEHTVATWLSAYGVERRGASEETMAIMTSNFWTAMSAGRAGWACVSALVPSAWPVLFLNTSLCVASTMCMMIRSKTSLWVGAIGIGFGVSSSFPAAITLPGEMEIEMKPRMMTCLQLFASCGEMFCPFLLGVAFQFKYYFLFGGLMLAWQVFVLVLLFFAWLFLTRRTFPWCRWAFGR</sequence>
<dbReference type="PANTHER" id="PTHR23121:SF9">
    <property type="entry name" value="SODIUM-DEPENDENT GLUCOSE TRANSPORTER 1"/>
    <property type="match status" value="1"/>
</dbReference>
<dbReference type="Proteomes" id="UP001515480">
    <property type="component" value="Unassembled WGS sequence"/>
</dbReference>
<dbReference type="Gene3D" id="1.20.1250.20">
    <property type="entry name" value="MFS general substrate transporter like domains"/>
    <property type="match status" value="2"/>
</dbReference>
<evidence type="ECO:0000256" key="2">
    <source>
        <dbReference type="ARBA" id="ARBA00022989"/>
    </source>
</evidence>
<evidence type="ECO:0000256" key="4">
    <source>
        <dbReference type="SAM" id="MobiDB-lite"/>
    </source>
</evidence>
<dbReference type="EMBL" id="JBGBPQ010000018">
    <property type="protein sequence ID" value="KAL1507328.1"/>
    <property type="molecule type" value="Genomic_DNA"/>
</dbReference>
<evidence type="ECO:0000256" key="3">
    <source>
        <dbReference type="ARBA" id="ARBA00023136"/>
    </source>
</evidence>
<dbReference type="GO" id="GO:0022857">
    <property type="term" value="F:transmembrane transporter activity"/>
    <property type="evidence" value="ECO:0007669"/>
    <property type="project" value="InterPro"/>
</dbReference>
<feature type="transmembrane region" description="Helical" evidence="5">
    <location>
        <begin position="181"/>
        <end position="204"/>
    </location>
</feature>
<dbReference type="InterPro" id="IPR036259">
    <property type="entry name" value="MFS_trans_sf"/>
</dbReference>
<evidence type="ECO:0000256" key="5">
    <source>
        <dbReference type="SAM" id="Phobius"/>
    </source>
</evidence>
<feature type="transmembrane region" description="Helical" evidence="5">
    <location>
        <begin position="211"/>
        <end position="229"/>
    </location>
</feature>
<accession>A0AB34IVP6</accession>
<gene>
    <name evidence="6" type="ORF">AB1Y20_008174</name>
</gene>
<keyword evidence="2 5" id="KW-1133">Transmembrane helix</keyword>
<feature type="transmembrane region" description="Helical" evidence="5">
    <location>
        <begin position="459"/>
        <end position="483"/>
    </location>
</feature>
<feature type="transmembrane region" description="Helical" evidence="5">
    <location>
        <begin position="430"/>
        <end position="453"/>
    </location>
</feature>
<comment type="caution">
    <text evidence="6">The sequence shown here is derived from an EMBL/GenBank/DDBJ whole genome shotgun (WGS) entry which is preliminary data.</text>
</comment>